<dbReference type="InterPro" id="IPR042201">
    <property type="entry name" value="FH2_Formin_sf"/>
</dbReference>
<feature type="compositionally biased region" description="Basic residues" evidence="2">
    <location>
        <begin position="495"/>
        <end position="530"/>
    </location>
</feature>
<dbReference type="Pfam" id="PF02181">
    <property type="entry name" value="FH2"/>
    <property type="match status" value="1"/>
</dbReference>
<evidence type="ECO:0000256" key="1">
    <source>
        <dbReference type="SAM" id="Coils"/>
    </source>
</evidence>
<feature type="region of interest" description="Disordered" evidence="2">
    <location>
        <begin position="1245"/>
        <end position="1278"/>
    </location>
</feature>
<dbReference type="Gene3D" id="1.20.58.2220">
    <property type="entry name" value="Formin, FH2 domain"/>
    <property type="match status" value="1"/>
</dbReference>
<dbReference type="InterPro" id="IPR014767">
    <property type="entry name" value="DAD_dom"/>
</dbReference>
<feature type="coiled-coil region" evidence="1">
    <location>
        <begin position="628"/>
        <end position="655"/>
    </location>
</feature>
<evidence type="ECO:0000313" key="6">
    <source>
        <dbReference type="EMBL" id="KAJ3433305.1"/>
    </source>
</evidence>
<sequence>MSRFKRSPPKKKKHRKLKSSPSNIELRSTSALVITNLPPMPQIEELNNIFEEFVYNELNLPMEKAQGMLKFPAQTKWMMICQRNTKGEEEDNSKKPQDYLTNLTHKPTSGEVTELRVNLTSKPMSWVIEFVEIEGHEVLLNLLEQTQKGDFTSNEDWKMLTELIRALKALMNNSKGLKAVLNHEGGVYTITCALAQPSTSIRGIVMELLAAVSFIPPRGYQLVFGSLTKFAKEFGETRFFTILTPFKEPNPDWGNLTKSMNLINALVLDDSLEGRVGIRNEFLDLGLKELLNQFRSDIEPDFDKQVTIFYKLLKEDQESMIESYGTDYYNLGSPIKILPQLITKLEERGIKELPEEFLRNLVLVIFGTHYRQEKIWQVLDDLLQSAIDNPDPYDEFSNLLIYGERKIQSEKLINNIIINQVKSNWSLEKEEILRKILNKEIDQNNIFTILQKDFENQKQKVGEEIEELNQEFKMSTIRYRWLFYEVQKKIFEHKKPLKRKRNPKKGKNKKNGKGKKRGNGKAKGKGKKNQKKENSNDYESSNSEDELRIKKTNNNNKKKKRKNVLKLGTIKKNKEEKKLIFGKEEYFSELNNTIVNEMAEKIKKSVKDQVHQSIETKKSTVDGYGQQKKNYQVKITNLENSISQLKLDLEYLKSHSREDILVIITEEELQKKDKIFARMQKLSENGKSRSKVSIFDQKKNTTSSTEKEKSDLSTEKNTNQSISIPPPPNMGGGGGGGGGIPPPPMGGGGGIPPPPMGGGGGIPPPPMGGGGGIPPPPMGGGGGVPPPPMGGGGGLPPPPMFGKKSGGIMKTKKPNPKPKVPMKAFHWTKISDLQVEKTIWKDLVDDKIKIDEDEFIDFFKQPPKKVISKDTSNSKSQKKQLISFCDPKTVSNFGIVIQTFKMSFDEIRNAILSVDGKRLSQQQVRSLQQYLPTQEEKNSLKEYKGDLNQLQQVDRLFLKIIDIPRLNERIKGFLIKFSFMEQLTDLEPNIKIIETAMKQLKESESFKKLLEIILAFGNIMNGGSRRGGAYGFRTDLLNKLVNSKSSADIKVNLLHYIAEHVEKKNPEILDFKKDLFSCKKASNIPLSELSSGIGQLRLSINFLDRELENHSEPFCEEDLFKPEIGKFFKSAKQKFDDIESRFNSIENNFKDLLKLYGETDMSLKPKDFFLRFANFIDSFSLAQKQNKKRKEDEIKKKKREQQQKNRSKSIKSNFTPLKGSGNKGVMDDIIDAMRTGEAFTLRKSKMSSIKKKGNPQSFNFKNQLRKSNRFDNNQMNGGRVVQQLDFRDVLKKN</sequence>
<accession>A0AAV7YY36</accession>
<dbReference type="PANTHER" id="PTHR45725:SF1">
    <property type="entry name" value="DISHEVELLED ASSOCIATED ACTIVATOR OF MORPHOGENESIS, ISOFORM D"/>
    <property type="match status" value="1"/>
</dbReference>
<dbReference type="Proteomes" id="UP001146793">
    <property type="component" value="Unassembled WGS sequence"/>
</dbReference>
<feature type="region of interest" description="Disordered" evidence="2">
    <location>
        <begin position="685"/>
        <end position="821"/>
    </location>
</feature>
<feature type="region of interest" description="Disordered" evidence="2">
    <location>
        <begin position="1186"/>
        <end position="1220"/>
    </location>
</feature>
<dbReference type="PROSITE" id="PS51231">
    <property type="entry name" value="DAD"/>
    <property type="match status" value="1"/>
</dbReference>
<dbReference type="PROSITE" id="PS51444">
    <property type="entry name" value="FH2"/>
    <property type="match status" value="1"/>
</dbReference>
<dbReference type="SUPFAM" id="SSF48371">
    <property type="entry name" value="ARM repeat"/>
    <property type="match status" value="1"/>
</dbReference>
<dbReference type="InterPro" id="IPR014768">
    <property type="entry name" value="GBD/FH3_dom"/>
</dbReference>
<dbReference type="InterPro" id="IPR011989">
    <property type="entry name" value="ARM-like"/>
</dbReference>
<feature type="compositionally biased region" description="Basic and acidic residues" evidence="2">
    <location>
        <begin position="705"/>
        <end position="714"/>
    </location>
</feature>
<dbReference type="InterPro" id="IPR051425">
    <property type="entry name" value="Formin_Homology"/>
</dbReference>
<feature type="compositionally biased region" description="Gly residues" evidence="2">
    <location>
        <begin position="730"/>
        <end position="739"/>
    </location>
</feature>
<dbReference type="InterPro" id="IPR010472">
    <property type="entry name" value="FH3_dom"/>
</dbReference>
<dbReference type="SMART" id="SM01140">
    <property type="entry name" value="Drf_GBD"/>
    <property type="match status" value="1"/>
</dbReference>
<evidence type="ECO:0000259" key="4">
    <source>
        <dbReference type="PROSITE" id="PS51232"/>
    </source>
</evidence>
<dbReference type="InterPro" id="IPR010473">
    <property type="entry name" value="GTPase-bd"/>
</dbReference>
<name>A0AAV7YY36_9EUKA</name>
<gene>
    <name evidence="6" type="ORF">M0812_22260</name>
</gene>
<proteinExistence type="predicted"/>
<dbReference type="GO" id="GO:0030036">
    <property type="term" value="P:actin cytoskeleton organization"/>
    <property type="evidence" value="ECO:0007669"/>
    <property type="project" value="InterPro"/>
</dbReference>
<dbReference type="Gene3D" id="1.25.10.10">
    <property type="entry name" value="Leucine-rich Repeat Variant"/>
    <property type="match status" value="1"/>
</dbReference>
<dbReference type="PANTHER" id="PTHR45725">
    <property type="entry name" value="FORMIN HOMOLOGY 2 FAMILY MEMBER"/>
    <property type="match status" value="1"/>
</dbReference>
<feature type="region of interest" description="Disordered" evidence="2">
    <location>
        <begin position="1"/>
        <end position="24"/>
    </location>
</feature>
<evidence type="ECO:0000259" key="5">
    <source>
        <dbReference type="PROSITE" id="PS51444"/>
    </source>
</evidence>
<dbReference type="GO" id="GO:0003779">
    <property type="term" value="F:actin binding"/>
    <property type="evidence" value="ECO:0007669"/>
    <property type="project" value="InterPro"/>
</dbReference>
<feature type="compositionally biased region" description="Basic residues" evidence="2">
    <location>
        <begin position="1"/>
        <end position="18"/>
    </location>
</feature>
<dbReference type="GO" id="GO:0031267">
    <property type="term" value="F:small GTPase binding"/>
    <property type="evidence" value="ECO:0007669"/>
    <property type="project" value="InterPro"/>
</dbReference>
<dbReference type="InterPro" id="IPR015425">
    <property type="entry name" value="FH2_Formin"/>
</dbReference>
<feature type="compositionally biased region" description="Basic and acidic residues" evidence="2">
    <location>
        <begin position="1189"/>
        <end position="1203"/>
    </location>
</feature>
<dbReference type="SUPFAM" id="SSF101447">
    <property type="entry name" value="Formin homology 2 domain (FH2 domain)"/>
    <property type="match status" value="1"/>
</dbReference>
<dbReference type="SMART" id="SM01139">
    <property type="entry name" value="Drf_FH3"/>
    <property type="match status" value="1"/>
</dbReference>
<feature type="domain" description="FH2" evidence="5">
    <location>
        <begin position="812"/>
        <end position="1205"/>
    </location>
</feature>
<feature type="region of interest" description="Disordered" evidence="2">
    <location>
        <begin position="494"/>
        <end position="566"/>
    </location>
</feature>
<dbReference type="InterPro" id="IPR016024">
    <property type="entry name" value="ARM-type_fold"/>
</dbReference>
<feature type="domain" description="DAD" evidence="3">
    <location>
        <begin position="1220"/>
        <end position="1246"/>
    </location>
</feature>
<evidence type="ECO:0000313" key="7">
    <source>
        <dbReference type="Proteomes" id="UP001146793"/>
    </source>
</evidence>
<dbReference type="Pfam" id="PF06371">
    <property type="entry name" value="Drf_GBD"/>
    <property type="match status" value="1"/>
</dbReference>
<organism evidence="6 7">
    <name type="scientific">Anaeramoeba flamelloides</name>
    <dbReference type="NCBI Taxonomy" id="1746091"/>
    <lineage>
        <taxon>Eukaryota</taxon>
        <taxon>Metamonada</taxon>
        <taxon>Anaeramoebidae</taxon>
        <taxon>Anaeramoeba</taxon>
    </lineage>
</organism>
<dbReference type="Pfam" id="PF06367">
    <property type="entry name" value="Drf_FH3"/>
    <property type="match status" value="1"/>
</dbReference>
<feature type="domain" description="GBD/FH3" evidence="4">
    <location>
        <begin position="38"/>
        <end position="394"/>
    </location>
</feature>
<evidence type="ECO:0000256" key="2">
    <source>
        <dbReference type="SAM" id="MobiDB-lite"/>
    </source>
</evidence>
<keyword evidence="1" id="KW-0175">Coiled coil</keyword>
<dbReference type="SMART" id="SM00498">
    <property type="entry name" value="FH2"/>
    <property type="match status" value="1"/>
</dbReference>
<dbReference type="EMBL" id="JANTQA010000047">
    <property type="protein sequence ID" value="KAJ3433305.1"/>
    <property type="molecule type" value="Genomic_DNA"/>
</dbReference>
<dbReference type="PROSITE" id="PS51232">
    <property type="entry name" value="GBD_FH3"/>
    <property type="match status" value="1"/>
</dbReference>
<protein>
    <submittedName>
        <fullName evidence="6">Protein diaphanous</fullName>
    </submittedName>
</protein>
<reference evidence="6" key="1">
    <citation type="submission" date="2022-08" db="EMBL/GenBank/DDBJ databases">
        <title>Novel sulphate-reducing endosymbionts in the free-living metamonad Anaeramoeba.</title>
        <authorList>
            <person name="Jerlstrom-Hultqvist J."/>
            <person name="Cepicka I."/>
            <person name="Gallot-Lavallee L."/>
            <person name="Salas-Leiva D."/>
            <person name="Curtis B.A."/>
            <person name="Zahonova K."/>
            <person name="Pipaliya S."/>
            <person name="Dacks J."/>
            <person name="Roger A.J."/>
        </authorList>
    </citation>
    <scope>NUCLEOTIDE SEQUENCE</scope>
    <source>
        <strain evidence="6">Busselton2</strain>
    </source>
</reference>
<comment type="caution">
    <text evidence="6">The sequence shown here is derived from an EMBL/GenBank/DDBJ whole genome shotgun (WGS) entry which is preliminary data.</text>
</comment>
<evidence type="ECO:0000259" key="3">
    <source>
        <dbReference type="PROSITE" id="PS51231"/>
    </source>
</evidence>
<feature type="compositionally biased region" description="Pro residues" evidence="2">
    <location>
        <begin position="740"/>
        <end position="800"/>
    </location>
</feature>